<evidence type="ECO:0008006" key="5">
    <source>
        <dbReference type="Google" id="ProtNLM"/>
    </source>
</evidence>
<dbReference type="Pfam" id="PF04203">
    <property type="entry name" value="Sortase"/>
    <property type="match status" value="1"/>
</dbReference>
<name>A0ABW8NAW9_9MICC</name>
<keyword evidence="1" id="KW-0378">Hydrolase</keyword>
<gene>
    <name evidence="3" type="ORF">ABIA52_003627</name>
</gene>
<proteinExistence type="predicted"/>
<dbReference type="RefSeq" id="WP_404595281.1">
    <property type="nucleotide sequence ID" value="NZ_JBIYEW010000003.1"/>
</dbReference>
<organism evidence="3 4">
    <name type="scientific">Paenarthrobacter histidinolovorans</name>
    <dbReference type="NCBI Taxonomy" id="43664"/>
    <lineage>
        <taxon>Bacteria</taxon>
        <taxon>Bacillati</taxon>
        <taxon>Actinomycetota</taxon>
        <taxon>Actinomycetes</taxon>
        <taxon>Micrococcales</taxon>
        <taxon>Micrococcaceae</taxon>
        <taxon>Paenarthrobacter</taxon>
    </lineage>
</organism>
<evidence type="ECO:0000313" key="4">
    <source>
        <dbReference type="Proteomes" id="UP001620520"/>
    </source>
</evidence>
<dbReference type="Proteomes" id="UP001620520">
    <property type="component" value="Unassembled WGS sequence"/>
</dbReference>
<evidence type="ECO:0000256" key="1">
    <source>
        <dbReference type="ARBA" id="ARBA00022801"/>
    </source>
</evidence>
<dbReference type="InterPro" id="IPR023365">
    <property type="entry name" value="Sortase_dom-sf"/>
</dbReference>
<comment type="caution">
    <text evidence="3">The sequence shown here is derived from an EMBL/GenBank/DDBJ whole genome shotgun (WGS) entry which is preliminary data.</text>
</comment>
<sequence length="185" mass="19662">MTPFSSGSASASPPASTAASLPASPGQQQVPSETAPAPAGSPPLHITYRTVGLDQAIVPLAPTEAERELGSIIPPYTHDAYWLDPYGMPGAGSTNTTYLVGHSWEGQPSPFNNISTLARPGDSITVATAEGLLEFRVDSVATEYKDTLRDSEIWDRVPGRLILITCYAADLWGKNIIVQASPERR</sequence>
<dbReference type="Gene3D" id="2.40.260.10">
    <property type="entry name" value="Sortase"/>
    <property type="match status" value="1"/>
</dbReference>
<dbReference type="InterPro" id="IPR005754">
    <property type="entry name" value="Sortase"/>
</dbReference>
<accession>A0ABW8NAW9</accession>
<dbReference type="InterPro" id="IPR042001">
    <property type="entry name" value="Sortase_F"/>
</dbReference>
<keyword evidence="4" id="KW-1185">Reference proteome</keyword>
<feature type="compositionally biased region" description="Low complexity" evidence="2">
    <location>
        <begin position="1"/>
        <end position="25"/>
    </location>
</feature>
<evidence type="ECO:0000313" key="3">
    <source>
        <dbReference type="EMBL" id="MFK4640738.1"/>
    </source>
</evidence>
<dbReference type="SUPFAM" id="SSF63817">
    <property type="entry name" value="Sortase"/>
    <property type="match status" value="1"/>
</dbReference>
<dbReference type="CDD" id="cd05829">
    <property type="entry name" value="Sortase_F"/>
    <property type="match status" value="1"/>
</dbReference>
<reference evidence="3 4" key="1">
    <citation type="submission" date="2024-10" db="EMBL/GenBank/DDBJ databases">
        <title>Novel secondary metabolite-producing bacteria for plant disease control.</title>
        <authorList>
            <person name="Chevrette M."/>
        </authorList>
    </citation>
    <scope>NUCLEOTIDE SEQUENCE [LARGE SCALE GENOMIC DNA]</scope>
    <source>
        <strain evidence="3 4">J30 TE3557</strain>
    </source>
</reference>
<protein>
    <recommendedName>
        <fullName evidence="5">Peptidase C60 sortase A and B</fullName>
    </recommendedName>
</protein>
<feature type="region of interest" description="Disordered" evidence="2">
    <location>
        <begin position="1"/>
        <end position="45"/>
    </location>
</feature>
<dbReference type="EMBL" id="JBIYEW010000003">
    <property type="protein sequence ID" value="MFK4640738.1"/>
    <property type="molecule type" value="Genomic_DNA"/>
</dbReference>
<evidence type="ECO:0000256" key="2">
    <source>
        <dbReference type="SAM" id="MobiDB-lite"/>
    </source>
</evidence>